<feature type="region of interest" description="Disordered" evidence="1">
    <location>
        <begin position="943"/>
        <end position="965"/>
    </location>
</feature>
<protein>
    <submittedName>
        <fullName evidence="4 5">Uncharacterized protein LOC111295970</fullName>
    </submittedName>
</protein>
<evidence type="ECO:0000259" key="2">
    <source>
        <dbReference type="PROSITE" id="PS50812"/>
    </source>
</evidence>
<name>A0A6P5YYK8_DURZI</name>
<keyword evidence="3" id="KW-1185">Reference proteome</keyword>
<evidence type="ECO:0000313" key="5">
    <source>
        <dbReference type="RefSeq" id="XP_022745628.1"/>
    </source>
</evidence>
<dbReference type="GeneID" id="111295970"/>
<gene>
    <name evidence="4 5 6" type="primary">LOC111295970</name>
</gene>
<feature type="region of interest" description="Disordered" evidence="1">
    <location>
        <begin position="1478"/>
        <end position="1498"/>
    </location>
</feature>
<dbReference type="OrthoDB" id="62853at2759"/>
<dbReference type="PROSITE" id="PS50812">
    <property type="entry name" value="PWWP"/>
    <property type="match status" value="1"/>
</dbReference>
<dbReference type="PANTHER" id="PTHR42851">
    <property type="entry name" value="ALDOLASE-RELATED"/>
    <property type="match status" value="1"/>
</dbReference>
<organism evidence="3 6">
    <name type="scientific">Durio zibethinus</name>
    <name type="common">Durian</name>
    <dbReference type="NCBI Taxonomy" id="66656"/>
    <lineage>
        <taxon>Eukaryota</taxon>
        <taxon>Viridiplantae</taxon>
        <taxon>Streptophyta</taxon>
        <taxon>Embryophyta</taxon>
        <taxon>Tracheophyta</taxon>
        <taxon>Spermatophyta</taxon>
        <taxon>Magnoliopsida</taxon>
        <taxon>eudicotyledons</taxon>
        <taxon>Gunneridae</taxon>
        <taxon>Pentapetalae</taxon>
        <taxon>rosids</taxon>
        <taxon>malvids</taxon>
        <taxon>Malvales</taxon>
        <taxon>Malvaceae</taxon>
        <taxon>Helicteroideae</taxon>
        <taxon>Durio</taxon>
    </lineage>
</organism>
<dbReference type="CDD" id="cd05162">
    <property type="entry name" value="PWWP"/>
    <property type="match status" value="1"/>
</dbReference>
<evidence type="ECO:0000313" key="4">
    <source>
        <dbReference type="RefSeq" id="XP_022745626.1"/>
    </source>
</evidence>
<evidence type="ECO:0000313" key="3">
    <source>
        <dbReference type="Proteomes" id="UP000515121"/>
    </source>
</evidence>
<dbReference type="PANTHER" id="PTHR42851:SF4">
    <property type="entry name" value="PWWP DOMAIN-CONTAINING PROTEIN"/>
    <property type="match status" value="1"/>
</dbReference>
<reference evidence="4 5" key="1">
    <citation type="submission" date="2025-04" db="UniProtKB">
        <authorList>
            <consortium name="RefSeq"/>
        </authorList>
    </citation>
    <scope>IDENTIFICATION</scope>
    <source>
        <tissue evidence="4 5">Fruit stalk</tissue>
    </source>
</reference>
<dbReference type="RefSeq" id="XP_022745626.1">
    <property type="nucleotide sequence ID" value="XM_022889891.1"/>
</dbReference>
<feature type="domain" description="PWWP" evidence="2">
    <location>
        <begin position="515"/>
        <end position="564"/>
    </location>
</feature>
<dbReference type="SUPFAM" id="SSF63748">
    <property type="entry name" value="Tudor/PWWP/MBT"/>
    <property type="match status" value="1"/>
</dbReference>
<proteinExistence type="predicted"/>
<dbReference type="KEGG" id="dzi:111295970"/>
<evidence type="ECO:0000313" key="6">
    <source>
        <dbReference type="RefSeq" id="XP_022745629.1"/>
    </source>
</evidence>
<dbReference type="RefSeq" id="XP_022745628.1">
    <property type="nucleotide sequence ID" value="XM_022889893.1"/>
</dbReference>
<sequence length="1562" mass="168412">MDEAKEKGGSVSSVTDSSVTVSKTVFETMICEDQFQIEEGGEAGPSNGDDIMVEVLGSHVYVDGICTTEGGDAGVVGAGSNDEAVLCRDESGEVGLEGNLRSLDGGGDAAGDLRSRSEVSGGEARAQNEVNGSGIEGSRAPGSSAGGEAGENADRTSVMSEGGVDANQALETQKIGDLDSDELNHGNQKTVVCSSASEDSSMQTKVIDEAAMMIDGEDLNRVDGARGTISAADLDVKSSDVKIQVTAKDIPHSEAKDSVCSCQSTEMVVEGQLDDKVNSNMEIDEQGTDSEQWQMEVYSSCQGTEKHATGNDQSLMSETVIDRGEEVDLSMGEAMDIEKQVSDAKNVSFDVDQDVKVQEEPVEVETMRVGTENHRNACEGSESMGHQAEAFVGSDEVEASKVDNNVSNQISISFASDNALHSLGNEDKLAKNAAYEDDSSVGQDVNVEEPVTGDEQDGLDNVQEMEFEEHDTDSEQPSNIDEKTVKRTTLKSMSSVKEHQAKYQLLSEEEGAFSVSDLVWGKVRSHPWWPGQIFDPSYASEKAMKYYKKDSFLVAYFGDRTFAWNEAFLLKPFRTHFSQIEKQSNLESFQHAVNCALEEVSARVELGLACSCIPQDVYDKIKVQKVENTGVWQESSTRDGVDISLSASSFEPDKLIDYMKALAESPSGGGDRLDLVIAKAQLLAFYRLKGYHQLSEFQFCRGLSENEANTSHSYEKMHFSEVIERATPMDTDGEQISTGQETSKTQRSSYLKRKHNLKDGSYPSKRERSLSELMGETVDSPDGENGSDGIANKLPLSSSGQKRKAVDSFEDSGMQEGRKTISPAKVSLTSTHSPKSSFKIGECIRRAASQMTGSPSILKSSGDRLQKLDGCGENPAADGYDVPIDTFEDGLRKRMNVITECSSLDELLAQLHLAACDPMKSYSSFNIITGFFSDFRDSVVQDQLPGDKAGGKRKKSPSSIIGSPETFEFEDMNDTYWTDRVVQNGSEEHPSHGNGRGQYQIVPVELGKPLQKGRKSRKRYSDVNHDLTVQKAPGYADEKAPAELVMNFSEINSVPSETKLNKMFKHFGPLKESETEVDRETSRARVVFRRSSDAEVAYNSAGKFKIFGPVDVNYQLNYTISESFKASLYAPILAEETPLIASAHLCGDHALLASTLGEETSLITPSLGEEASFMVSTLGEETLPLAATFHEEPSIIASTLGNETSVIATTIYEETLPIIATATYEETLPIATTTYEETLPIATTASEGTMAFVTTIGDQTFTDIVTAGEQSSTIVTTMSEQTSTVASTLVDDASLFMTTLSNETSAITTTLGEETSTVDASLGEETSTIVTLVQETSTIPTTLGEETPSILTTLGEETPTYPVTLAEESPTIPITLGEGIPNLCTTVGEETPVISATFSEETQAIPPTFSKETPNVPANLGQETQTIPTTMGEETMTIPAILGEDTTVPTTLHEEILAEETPTNPTTLGEETSTITTTLGEESPMNPTTLGEETPINPMTLGEESSIIPTTLGEETSTVPTTLGEETSTVLTINGEETSTVCTTIETETLLPVVAERKESAT</sequence>
<dbReference type="Gene3D" id="2.30.30.140">
    <property type="match status" value="1"/>
</dbReference>
<accession>A0A6P5YYK8</accession>
<evidence type="ECO:0000256" key="1">
    <source>
        <dbReference type="SAM" id="MobiDB-lite"/>
    </source>
</evidence>
<dbReference type="RefSeq" id="XP_022745629.1">
    <property type="nucleotide sequence ID" value="XM_022889894.1"/>
</dbReference>
<dbReference type="Pfam" id="PF00855">
    <property type="entry name" value="PWWP"/>
    <property type="match status" value="1"/>
</dbReference>
<feature type="compositionally biased region" description="Polar residues" evidence="1">
    <location>
        <begin position="734"/>
        <end position="749"/>
    </location>
</feature>
<feature type="region of interest" description="Disordered" evidence="1">
    <location>
        <begin position="727"/>
        <end position="833"/>
    </location>
</feature>
<feature type="region of interest" description="Disordered" evidence="1">
    <location>
        <begin position="96"/>
        <end position="158"/>
    </location>
</feature>
<dbReference type="InterPro" id="IPR053063">
    <property type="entry name" value="PWWP_domain_containing_PDP"/>
</dbReference>
<dbReference type="InterPro" id="IPR000313">
    <property type="entry name" value="PWWP_dom"/>
</dbReference>
<dbReference type="SMART" id="SM00293">
    <property type="entry name" value="PWWP"/>
    <property type="match status" value="1"/>
</dbReference>
<dbReference type="Proteomes" id="UP000515121">
    <property type="component" value="Unplaced"/>
</dbReference>